<name>A0A0W8DJ43_PHYNI</name>
<sequence length="165" mass="17819">MSSSSSSSSSNEVSAGGVVTASDCAWEQVTDSDSCYVQPRSCYDCLNTPLSNGQLCNIFRARRREVRWQNMLTQSIAVRRPTTGLTLELSAWKEMHDGLIADERNVGNAGHRLADASNDAPMVTVEEGDGYRPMSPSVPVLPASPPSPTQPLSTFIPSRTQRASV</sequence>
<accession>A0A0W8DJ43</accession>
<comment type="caution">
    <text evidence="2">The sequence shown here is derived from an EMBL/GenBank/DDBJ whole genome shotgun (WGS) entry which is preliminary data.</text>
</comment>
<evidence type="ECO:0000313" key="2">
    <source>
        <dbReference type="EMBL" id="KUF96296.1"/>
    </source>
</evidence>
<dbReference type="Proteomes" id="UP000054636">
    <property type="component" value="Unassembled WGS sequence"/>
</dbReference>
<reference evidence="2 3" key="1">
    <citation type="submission" date="2015-11" db="EMBL/GenBank/DDBJ databases">
        <title>Genomes and virulence difference between two physiological races of Phytophthora nicotianae.</title>
        <authorList>
            <person name="Liu H."/>
            <person name="Ma X."/>
            <person name="Yu H."/>
            <person name="Fang D."/>
            <person name="Li Y."/>
            <person name="Wang X."/>
            <person name="Wang W."/>
            <person name="Dong Y."/>
            <person name="Xiao B."/>
        </authorList>
    </citation>
    <scope>NUCLEOTIDE SEQUENCE [LARGE SCALE GENOMIC DNA]</scope>
    <source>
        <strain evidence="3">race 1</strain>
    </source>
</reference>
<protein>
    <submittedName>
        <fullName evidence="2">Uncharacterized protein</fullName>
    </submittedName>
</protein>
<organism evidence="2 3">
    <name type="scientific">Phytophthora nicotianae</name>
    <name type="common">Potato buckeye rot agent</name>
    <name type="synonym">Phytophthora parasitica</name>
    <dbReference type="NCBI Taxonomy" id="4792"/>
    <lineage>
        <taxon>Eukaryota</taxon>
        <taxon>Sar</taxon>
        <taxon>Stramenopiles</taxon>
        <taxon>Oomycota</taxon>
        <taxon>Peronosporomycetes</taxon>
        <taxon>Peronosporales</taxon>
        <taxon>Peronosporaceae</taxon>
        <taxon>Phytophthora</taxon>
    </lineage>
</organism>
<gene>
    <name evidence="2" type="ORF">AM588_10010779</name>
</gene>
<evidence type="ECO:0000256" key="1">
    <source>
        <dbReference type="SAM" id="MobiDB-lite"/>
    </source>
</evidence>
<dbReference type="AlphaFoldDB" id="A0A0W8DJ43"/>
<proteinExistence type="predicted"/>
<dbReference type="EMBL" id="LNFP01000170">
    <property type="protein sequence ID" value="KUF96296.1"/>
    <property type="molecule type" value="Genomic_DNA"/>
</dbReference>
<evidence type="ECO:0000313" key="3">
    <source>
        <dbReference type="Proteomes" id="UP000054636"/>
    </source>
</evidence>
<feature type="compositionally biased region" description="Polar residues" evidence="1">
    <location>
        <begin position="155"/>
        <end position="165"/>
    </location>
</feature>
<feature type="region of interest" description="Disordered" evidence="1">
    <location>
        <begin position="124"/>
        <end position="165"/>
    </location>
</feature>